<accession>A0ACC2I1M0</accession>
<name>A0ACC2I1M0_9PEZI</name>
<comment type="caution">
    <text evidence="1">The sequence shown here is derived from an EMBL/GenBank/DDBJ whole genome shotgun (WGS) entry which is preliminary data.</text>
</comment>
<reference evidence="1" key="1">
    <citation type="submission" date="2022-11" db="EMBL/GenBank/DDBJ databases">
        <title>Genome Sequence of Nemania bipapillata.</title>
        <authorList>
            <person name="Buettner E."/>
        </authorList>
    </citation>
    <scope>NUCLEOTIDE SEQUENCE</scope>
    <source>
        <strain evidence="1">CP14</strain>
    </source>
</reference>
<evidence type="ECO:0000313" key="2">
    <source>
        <dbReference type="Proteomes" id="UP001153334"/>
    </source>
</evidence>
<evidence type="ECO:0000313" key="1">
    <source>
        <dbReference type="EMBL" id="KAJ8109249.1"/>
    </source>
</evidence>
<keyword evidence="2" id="KW-1185">Reference proteome</keyword>
<gene>
    <name evidence="1" type="ORF">ONZ43_g6185</name>
</gene>
<proteinExistence type="predicted"/>
<organism evidence="1 2">
    <name type="scientific">Nemania bipapillata</name>
    <dbReference type="NCBI Taxonomy" id="110536"/>
    <lineage>
        <taxon>Eukaryota</taxon>
        <taxon>Fungi</taxon>
        <taxon>Dikarya</taxon>
        <taxon>Ascomycota</taxon>
        <taxon>Pezizomycotina</taxon>
        <taxon>Sordariomycetes</taxon>
        <taxon>Xylariomycetidae</taxon>
        <taxon>Xylariales</taxon>
        <taxon>Xylariaceae</taxon>
        <taxon>Nemania</taxon>
    </lineage>
</organism>
<protein>
    <submittedName>
        <fullName evidence="1">Uncharacterized protein</fullName>
    </submittedName>
</protein>
<dbReference type="Proteomes" id="UP001153334">
    <property type="component" value="Unassembled WGS sequence"/>
</dbReference>
<dbReference type="EMBL" id="JAPESX010002124">
    <property type="protein sequence ID" value="KAJ8109249.1"/>
    <property type="molecule type" value="Genomic_DNA"/>
</dbReference>
<sequence>MHKFEQPESAEIEITGSRADVIEILEQLLWITATFRNPQGGAMMGSQVNLTLKRDRTHEPELSLLSPHDVPFEFDVKEICWISFEKASWHADFRYYHEMKGWGLSSRSLS</sequence>